<dbReference type="AlphaFoldDB" id="A0A183KCZ8"/>
<reference evidence="1 2" key="2">
    <citation type="submission" date="2018-11" db="EMBL/GenBank/DDBJ databases">
        <authorList>
            <consortium name="Pathogen Informatics"/>
        </authorList>
    </citation>
    <scope>NUCLEOTIDE SEQUENCE [LARGE SCALE GENOMIC DNA]</scope>
    <source>
        <strain evidence="1">Dakar</strain>
        <strain evidence="2">Dakar, Senegal</strain>
    </source>
</reference>
<dbReference type="Proteomes" id="UP000279833">
    <property type="component" value="Unassembled WGS sequence"/>
</dbReference>
<dbReference type="STRING" id="6186.A0A183KCZ8"/>
<evidence type="ECO:0000313" key="3">
    <source>
        <dbReference type="WBParaSite" id="SCUD_0001289201-mRNA-1"/>
    </source>
</evidence>
<reference evidence="3" key="1">
    <citation type="submission" date="2016-06" db="UniProtKB">
        <authorList>
            <consortium name="WormBaseParasite"/>
        </authorList>
    </citation>
    <scope>IDENTIFICATION</scope>
</reference>
<gene>
    <name evidence="1" type="ORF">SCUD_LOCUS12889</name>
</gene>
<evidence type="ECO:0000313" key="1">
    <source>
        <dbReference type="EMBL" id="VDP50468.1"/>
    </source>
</evidence>
<organism evidence="3">
    <name type="scientific">Schistosoma curassoni</name>
    <dbReference type="NCBI Taxonomy" id="6186"/>
    <lineage>
        <taxon>Eukaryota</taxon>
        <taxon>Metazoa</taxon>
        <taxon>Spiralia</taxon>
        <taxon>Lophotrochozoa</taxon>
        <taxon>Platyhelminthes</taxon>
        <taxon>Trematoda</taxon>
        <taxon>Digenea</taxon>
        <taxon>Strigeidida</taxon>
        <taxon>Schistosomatoidea</taxon>
        <taxon>Schistosomatidae</taxon>
        <taxon>Schistosoma</taxon>
    </lineage>
</organism>
<name>A0A183KCZ8_9TREM</name>
<dbReference type="WBParaSite" id="SCUD_0001289201-mRNA-1">
    <property type="protein sequence ID" value="SCUD_0001289201-mRNA-1"/>
    <property type="gene ID" value="SCUD_0001289201"/>
</dbReference>
<evidence type="ECO:0000313" key="2">
    <source>
        <dbReference type="Proteomes" id="UP000279833"/>
    </source>
</evidence>
<dbReference type="EMBL" id="UZAK01035446">
    <property type="protein sequence ID" value="VDP50468.1"/>
    <property type="molecule type" value="Genomic_DNA"/>
</dbReference>
<proteinExistence type="predicted"/>
<accession>A0A183KCZ8</accession>
<protein>
    <submittedName>
        <fullName evidence="1 3">Uncharacterized protein</fullName>
    </submittedName>
</protein>
<sequence length="121" mass="14120">MGRKADVASNHYQLVVAKMKLKLKKHWTAEETALPRFGISFLQHTEKLNQSKITLDNRFQALQNLIKKEETTMEENLKRTKKPLALTCQEVLGLNNQHHKVRITIKTPDKETRKEEQENSN</sequence>
<keyword evidence="2" id="KW-1185">Reference proteome</keyword>